<dbReference type="CDD" id="cd01317">
    <property type="entry name" value="DHOase_IIa"/>
    <property type="match status" value="1"/>
</dbReference>
<evidence type="ECO:0000256" key="7">
    <source>
        <dbReference type="HAMAP-Rule" id="MF_00220"/>
    </source>
</evidence>
<dbReference type="Proteomes" id="UP000515847">
    <property type="component" value="Chromosome"/>
</dbReference>
<evidence type="ECO:0000259" key="8">
    <source>
        <dbReference type="Pfam" id="PF07969"/>
    </source>
</evidence>
<evidence type="ECO:0000256" key="6">
    <source>
        <dbReference type="ARBA" id="ARBA00022975"/>
    </source>
</evidence>
<dbReference type="Gene3D" id="3.20.20.140">
    <property type="entry name" value="Metal-dependent hydrolases"/>
    <property type="match status" value="1"/>
</dbReference>
<feature type="binding site" evidence="7">
    <location>
        <position position="62"/>
    </location>
    <ligand>
        <name>Zn(2+)</name>
        <dbReference type="ChEBI" id="CHEBI:29105"/>
        <label>1</label>
    </ligand>
</feature>
<comment type="cofactor">
    <cofactor evidence="7">
        <name>Zn(2+)</name>
        <dbReference type="ChEBI" id="CHEBI:29105"/>
    </cofactor>
    <text evidence="7">Binds 2 Zn(2+) ions per subunit.</text>
</comment>
<dbReference type="Pfam" id="PF12890">
    <property type="entry name" value="DHOase"/>
    <property type="match status" value="1"/>
</dbReference>
<protein>
    <recommendedName>
        <fullName evidence="7">Dihydroorotase</fullName>
        <shortName evidence="7">DHOase</shortName>
        <ecNumber evidence="7">3.5.2.3</ecNumber>
    </recommendedName>
</protein>
<evidence type="ECO:0000313" key="10">
    <source>
        <dbReference type="EMBL" id="QNB46328.1"/>
    </source>
</evidence>
<feature type="binding site" evidence="7">
    <location>
        <position position="179"/>
    </location>
    <ligand>
        <name>Zn(2+)</name>
        <dbReference type="ChEBI" id="CHEBI:29105"/>
        <label>2</label>
    </ligand>
</feature>
<feature type="domain" description="Amidohydrolase 3" evidence="8">
    <location>
        <begin position="285"/>
        <end position="421"/>
    </location>
</feature>
<dbReference type="EMBL" id="CP045798">
    <property type="protein sequence ID" value="QNB46328.1"/>
    <property type="molecule type" value="Genomic_DNA"/>
</dbReference>
<feature type="binding site" evidence="7">
    <location>
        <position position="152"/>
    </location>
    <ligand>
        <name>Zn(2+)</name>
        <dbReference type="ChEBI" id="CHEBI:29105"/>
        <label>2</label>
    </ligand>
</feature>
<sequence length="431" mass="46579">MKYILKGGLVIDPRSGLEKILDLLIENGRIVEMSSELQEKNVETIDVTGKIVAPGFIDLHVHLREPGGEAHETILTGCQAAVAGGFTTITAMPNTKPCADNEGVVELIKARAEKAGLSRVLPLGTVSKGQQGQEIAEIGSLYRAGAVGISDDGEPVTNSEVMRRALEYCKLFDIPVISHSEDHYLTAEGLMHEGYWSTVLGLKGIPPQAEEIMVARDILLAELTGGRLHLAHLSTAGSVELLRFAKERGIKVTAEVTPHHLCLTDEEVKTYNTSTKVSPPLRSPEHLTAVRQALKEGVIECVATDHAPWASEDKEQEFAKAPNGISGLETAVPMCWDALVVSGLMKPRELIARFTTGPAKILKLDRGYLAPGAVADITVIDPDLKKKVVAKDFYSKGKNSPVDGKTYQGWPVMTIVDGKIVMEDGKVKEGR</sequence>
<dbReference type="NCBIfam" id="TIGR00857">
    <property type="entry name" value="pyrC_multi"/>
    <property type="match status" value="1"/>
</dbReference>
<evidence type="ECO:0000313" key="11">
    <source>
        <dbReference type="Proteomes" id="UP000515847"/>
    </source>
</evidence>
<comment type="similarity">
    <text evidence="2 7">Belongs to the metallo-dependent hydrolases superfamily. DHOase family. Class I DHOase subfamily.</text>
</comment>
<dbReference type="GO" id="GO:0008270">
    <property type="term" value="F:zinc ion binding"/>
    <property type="evidence" value="ECO:0007669"/>
    <property type="project" value="UniProtKB-UniRule"/>
</dbReference>
<dbReference type="GO" id="GO:0004151">
    <property type="term" value="F:dihydroorotase activity"/>
    <property type="evidence" value="ECO:0007669"/>
    <property type="project" value="UniProtKB-UniRule"/>
</dbReference>
<feature type="binding site" evidence="7">
    <location>
        <position position="94"/>
    </location>
    <ligand>
        <name>substrate</name>
    </ligand>
</feature>
<dbReference type="PANTHER" id="PTHR43668:SF2">
    <property type="entry name" value="ALLANTOINASE"/>
    <property type="match status" value="1"/>
</dbReference>
<dbReference type="AlphaFoldDB" id="A0A7G6E2M4"/>
<dbReference type="GO" id="GO:0006145">
    <property type="term" value="P:purine nucleobase catabolic process"/>
    <property type="evidence" value="ECO:0007669"/>
    <property type="project" value="TreeGrafter"/>
</dbReference>
<evidence type="ECO:0000256" key="3">
    <source>
        <dbReference type="ARBA" id="ARBA00022723"/>
    </source>
</evidence>
<feature type="active site" evidence="7">
    <location>
        <position position="305"/>
    </location>
</feature>
<evidence type="ECO:0000256" key="1">
    <source>
        <dbReference type="ARBA" id="ARBA00002368"/>
    </source>
</evidence>
<dbReference type="InterPro" id="IPR011059">
    <property type="entry name" value="Metal-dep_hydrolase_composite"/>
</dbReference>
<dbReference type="InterPro" id="IPR024403">
    <property type="entry name" value="DHOase_cat"/>
</dbReference>
<dbReference type="InterPro" id="IPR004722">
    <property type="entry name" value="DHOase"/>
</dbReference>
<dbReference type="SUPFAM" id="SSF51338">
    <property type="entry name" value="Composite domain of metallo-dependent hydrolases"/>
    <property type="match status" value="1"/>
</dbReference>
<evidence type="ECO:0000256" key="2">
    <source>
        <dbReference type="ARBA" id="ARBA00010286"/>
    </source>
</evidence>
<dbReference type="KEGG" id="tfr:BR63_08380"/>
<dbReference type="GO" id="GO:0004038">
    <property type="term" value="F:allantoinase activity"/>
    <property type="evidence" value="ECO:0007669"/>
    <property type="project" value="TreeGrafter"/>
</dbReference>
<dbReference type="PROSITE" id="PS00482">
    <property type="entry name" value="DIHYDROOROTASE_1"/>
    <property type="match status" value="1"/>
</dbReference>
<proteinExistence type="inferred from homology"/>
<name>A0A7G6E2M4_THEFR</name>
<dbReference type="SUPFAM" id="SSF51556">
    <property type="entry name" value="Metallo-dependent hydrolases"/>
    <property type="match status" value="1"/>
</dbReference>
<reference evidence="10 11" key="1">
    <citation type="journal article" date="2019" name="Front. Microbiol.">
        <title>Thermoanaerosceptrum fracticalcis gen. nov. sp. nov., a Novel Fumarate-Fermenting Microorganism From a Deep Fractured Carbonate Aquifer of the US Great Basin.</title>
        <authorList>
            <person name="Hamilton-Brehm S.D."/>
            <person name="Stewart L.E."/>
            <person name="Zavarin M."/>
            <person name="Caldwell M."/>
            <person name="Lawson P.A."/>
            <person name="Onstott T.C."/>
            <person name="Grzymski J."/>
            <person name="Neveux I."/>
            <person name="Lollar B.S."/>
            <person name="Russell C.E."/>
            <person name="Moser D.P."/>
        </authorList>
    </citation>
    <scope>NUCLEOTIDE SEQUENCE [LARGE SCALE GENOMIC DNA]</scope>
    <source>
        <strain evidence="10 11">DRI-13</strain>
    </source>
</reference>
<dbReference type="InterPro" id="IPR013108">
    <property type="entry name" value="Amidohydro_3"/>
</dbReference>
<comment type="caution">
    <text evidence="7">Lacks conserved residue(s) required for the propagation of feature annotation.</text>
</comment>
<dbReference type="RefSeq" id="WP_034422004.1">
    <property type="nucleotide sequence ID" value="NZ_CP045798.1"/>
</dbReference>
<dbReference type="EC" id="3.5.2.3" evidence="7"/>
<feature type="binding site" evidence="7">
    <location>
        <position position="152"/>
    </location>
    <ligand>
        <name>Zn(2+)</name>
        <dbReference type="ChEBI" id="CHEBI:29105"/>
        <label>1</label>
    </ligand>
</feature>
<dbReference type="GO" id="GO:0005737">
    <property type="term" value="C:cytoplasm"/>
    <property type="evidence" value="ECO:0007669"/>
    <property type="project" value="TreeGrafter"/>
</dbReference>
<dbReference type="GO" id="GO:0044205">
    <property type="term" value="P:'de novo' UMP biosynthetic process"/>
    <property type="evidence" value="ECO:0007669"/>
    <property type="project" value="UniProtKB-UniRule"/>
</dbReference>
<feature type="binding site" evidence="7">
    <location>
        <position position="305"/>
    </location>
    <ligand>
        <name>Zn(2+)</name>
        <dbReference type="ChEBI" id="CHEBI:29105"/>
        <label>1</label>
    </ligand>
</feature>
<keyword evidence="5 7" id="KW-0862">Zinc</keyword>
<feature type="binding site" evidence="7">
    <location>
        <position position="232"/>
    </location>
    <ligand>
        <name>Zn(2+)</name>
        <dbReference type="ChEBI" id="CHEBI:29105"/>
        <label>2</label>
    </ligand>
</feature>
<comment type="pathway">
    <text evidence="7">Pyrimidine metabolism; UMP biosynthesis via de novo pathway; (S)-dihydroorotate from bicarbonate: step 3/3.</text>
</comment>
<comment type="catalytic activity">
    <reaction evidence="7">
        <text>(S)-dihydroorotate + H2O = N-carbamoyl-L-aspartate + H(+)</text>
        <dbReference type="Rhea" id="RHEA:24296"/>
        <dbReference type="ChEBI" id="CHEBI:15377"/>
        <dbReference type="ChEBI" id="CHEBI:15378"/>
        <dbReference type="ChEBI" id="CHEBI:30864"/>
        <dbReference type="ChEBI" id="CHEBI:32814"/>
        <dbReference type="EC" id="3.5.2.3"/>
    </reaction>
</comment>
<dbReference type="InterPro" id="IPR050138">
    <property type="entry name" value="DHOase/Allantoinase_Hydrolase"/>
</dbReference>
<feature type="binding site" evidence="7">
    <location>
        <position position="60"/>
    </location>
    <ligand>
        <name>Zn(2+)</name>
        <dbReference type="ChEBI" id="CHEBI:29105"/>
        <label>1</label>
    </ligand>
</feature>
<dbReference type="InterPro" id="IPR002195">
    <property type="entry name" value="Dihydroorotase_CS"/>
</dbReference>
<accession>A0A7G6E2M4</accession>
<keyword evidence="11" id="KW-1185">Reference proteome</keyword>
<keyword evidence="6 7" id="KW-0665">Pyrimidine biosynthesis</keyword>
<keyword evidence="3 7" id="KW-0479">Metal-binding</keyword>
<keyword evidence="4 7" id="KW-0378">Hydrolase</keyword>
<organism evidence="10 11">
    <name type="scientific">Thermanaerosceptrum fracticalcis</name>
    <dbReference type="NCBI Taxonomy" id="1712410"/>
    <lineage>
        <taxon>Bacteria</taxon>
        <taxon>Bacillati</taxon>
        <taxon>Bacillota</taxon>
        <taxon>Clostridia</taxon>
        <taxon>Eubacteriales</taxon>
        <taxon>Peptococcaceae</taxon>
        <taxon>Thermanaerosceptrum</taxon>
    </lineage>
</organism>
<evidence type="ECO:0000256" key="4">
    <source>
        <dbReference type="ARBA" id="ARBA00022801"/>
    </source>
</evidence>
<dbReference type="Pfam" id="PF07969">
    <property type="entry name" value="Amidohydro_3"/>
    <property type="match status" value="1"/>
</dbReference>
<dbReference type="Gene3D" id="2.30.40.10">
    <property type="entry name" value="Urease, subunit C, domain 1"/>
    <property type="match status" value="1"/>
</dbReference>
<feature type="domain" description="Dihydroorotase catalytic" evidence="9">
    <location>
        <begin position="49"/>
        <end position="235"/>
    </location>
</feature>
<gene>
    <name evidence="7" type="primary">pyrC</name>
    <name evidence="10" type="ORF">BR63_08380</name>
</gene>
<dbReference type="UniPathway" id="UPA00070">
    <property type="reaction ID" value="UER00117"/>
</dbReference>
<evidence type="ECO:0000259" key="9">
    <source>
        <dbReference type="Pfam" id="PF12890"/>
    </source>
</evidence>
<dbReference type="HAMAP" id="MF_00220_B">
    <property type="entry name" value="PyrC_classI_B"/>
    <property type="match status" value="1"/>
</dbReference>
<dbReference type="OrthoDB" id="9765462at2"/>
<feature type="binding site" evidence="7">
    <location>
        <begin position="62"/>
        <end position="64"/>
    </location>
    <ligand>
        <name>substrate</name>
    </ligand>
</feature>
<dbReference type="InterPro" id="IPR032466">
    <property type="entry name" value="Metal_Hydrolase"/>
</dbReference>
<dbReference type="PANTHER" id="PTHR43668">
    <property type="entry name" value="ALLANTOINASE"/>
    <property type="match status" value="1"/>
</dbReference>
<evidence type="ECO:0000256" key="5">
    <source>
        <dbReference type="ARBA" id="ARBA00022833"/>
    </source>
</evidence>
<comment type="function">
    <text evidence="1 7">Catalyzes the reversible cyclization of carbamoyl aspartate to dihydroorotate.</text>
</comment>